<feature type="transmembrane region" description="Helical" evidence="1">
    <location>
        <begin position="253"/>
        <end position="270"/>
    </location>
</feature>
<dbReference type="InterPro" id="IPR002656">
    <property type="entry name" value="Acyl_transf_3_dom"/>
</dbReference>
<feature type="transmembrane region" description="Helical" evidence="1">
    <location>
        <begin position="171"/>
        <end position="188"/>
    </location>
</feature>
<keyword evidence="3" id="KW-0378">Hydrolase</keyword>
<feature type="transmembrane region" description="Helical" evidence="1">
    <location>
        <begin position="328"/>
        <end position="350"/>
    </location>
</feature>
<evidence type="ECO:0000256" key="1">
    <source>
        <dbReference type="SAM" id="Phobius"/>
    </source>
</evidence>
<dbReference type="GO" id="GO:0016787">
    <property type="term" value="F:hydrolase activity"/>
    <property type="evidence" value="ECO:0007669"/>
    <property type="project" value="UniProtKB-KW"/>
</dbReference>
<feature type="transmembrane region" description="Helical" evidence="1">
    <location>
        <begin position="135"/>
        <end position="159"/>
    </location>
</feature>
<organism evidence="3 4">
    <name type="scientific">Rhizorhabdus histidinilytica</name>
    <dbReference type="NCBI Taxonomy" id="439228"/>
    <lineage>
        <taxon>Bacteria</taxon>
        <taxon>Pseudomonadati</taxon>
        <taxon>Pseudomonadota</taxon>
        <taxon>Alphaproteobacteria</taxon>
        <taxon>Sphingomonadales</taxon>
        <taxon>Sphingomonadaceae</taxon>
        <taxon>Rhizorhabdus</taxon>
    </lineage>
</organism>
<sequence length="361" mass="40640">MKLDLGGHAFGQAAERPDGRRYLLSIDLARALGIVLIVATHSWPDIPWTASETEMMPLFFRSSTVMLVFISGFMFNYITRRSDRPIGHYIAKRITRIWSAYLVVSAPILFVIFFVHKRADVWPWVYEMPLAGQAAIFLITGKHIAYLWYIPAISLFILLSGCFRFVDRRNLYGWLIPISAVVAILLGRDSLYGVYSIIGKAIFILPSYLVGMCFCNYYVGNGYRVGRLPTLVCLFLVTTISAAYFLWSRFDVHLLWIQKVALVILLIRAFDDHGENALFCNMLKGIASLAFPIYFLHGYAINLLRLAYSDSALLALVGNPPAARIGYLLVKIVVVTALSMGMCALVQLIAGRRRSRYLIGA</sequence>
<feature type="transmembrane region" description="Helical" evidence="1">
    <location>
        <begin position="194"/>
        <end position="219"/>
    </location>
</feature>
<dbReference type="EMBL" id="FUYM01000003">
    <property type="protein sequence ID" value="SKB50021.1"/>
    <property type="molecule type" value="Genomic_DNA"/>
</dbReference>
<feature type="transmembrane region" description="Helical" evidence="1">
    <location>
        <begin position="59"/>
        <end position="78"/>
    </location>
</feature>
<protein>
    <submittedName>
        <fullName evidence="3">Peptidoglycan/LPS O-acetylase OafA/YrhL, contains acyltransferase and SGNH-hydrolase domains</fullName>
    </submittedName>
</protein>
<evidence type="ECO:0000259" key="2">
    <source>
        <dbReference type="Pfam" id="PF01757"/>
    </source>
</evidence>
<dbReference type="GO" id="GO:0016747">
    <property type="term" value="F:acyltransferase activity, transferring groups other than amino-acyl groups"/>
    <property type="evidence" value="ECO:0007669"/>
    <property type="project" value="InterPro"/>
</dbReference>
<keyword evidence="1" id="KW-0812">Transmembrane</keyword>
<evidence type="ECO:0000313" key="3">
    <source>
        <dbReference type="EMBL" id="SKB50021.1"/>
    </source>
</evidence>
<name>A0A1T5BS96_9SPHN</name>
<feature type="transmembrane region" description="Helical" evidence="1">
    <location>
        <begin position="98"/>
        <end position="115"/>
    </location>
</feature>
<dbReference type="Pfam" id="PF01757">
    <property type="entry name" value="Acyl_transf_3"/>
    <property type="match status" value="1"/>
</dbReference>
<feature type="transmembrane region" description="Helical" evidence="1">
    <location>
        <begin position="282"/>
        <end position="308"/>
    </location>
</feature>
<keyword evidence="3" id="KW-0808">Transferase</keyword>
<keyword evidence="1" id="KW-1133">Transmembrane helix</keyword>
<keyword evidence="4" id="KW-1185">Reference proteome</keyword>
<dbReference type="OrthoDB" id="7579632at2"/>
<dbReference type="AlphaFoldDB" id="A0A1T5BS96"/>
<proteinExistence type="predicted"/>
<evidence type="ECO:0000313" key="4">
    <source>
        <dbReference type="Proteomes" id="UP000189818"/>
    </source>
</evidence>
<keyword evidence="1" id="KW-0472">Membrane</keyword>
<accession>A0A1T5BS96</accession>
<dbReference type="RefSeq" id="WP_079647559.1">
    <property type="nucleotide sequence ID" value="NZ_FUYM01000003.1"/>
</dbReference>
<dbReference type="Proteomes" id="UP000189818">
    <property type="component" value="Unassembled WGS sequence"/>
</dbReference>
<feature type="transmembrane region" description="Helical" evidence="1">
    <location>
        <begin position="228"/>
        <end position="247"/>
    </location>
</feature>
<feature type="domain" description="Acyltransferase 3" evidence="2">
    <location>
        <begin position="24"/>
        <end position="337"/>
    </location>
</feature>
<keyword evidence="3" id="KW-0012">Acyltransferase</keyword>
<feature type="transmembrane region" description="Helical" evidence="1">
    <location>
        <begin position="21"/>
        <end position="39"/>
    </location>
</feature>
<gene>
    <name evidence="3" type="ORF">SAMN06295920_103238</name>
</gene>
<reference evidence="4" key="1">
    <citation type="submission" date="2017-02" db="EMBL/GenBank/DDBJ databases">
        <authorList>
            <person name="Varghese N."/>
            <person name="Submissions S."/>
        </authorList>
    </citation>
    <scope>NUCLEOTIDE SEQUENCE [LARGE SCALE GENOMIC DNA]</scope>
    <source>
        <strain evidence="4">UM2</strain>
    </source>
</reference>